<dbReference type="EMBL" id="KK117694">
    <property type="protein sequence ID" value="KFM71150.1"/>
    <property type="molecule type" value="Genomic_DNA"/>
</dbReference>
<dbReference type="Pfam" id="PF04969">
    <property type="entry name" value="CS"/>
    <property type="match status" value="1"/>
</dbReference>
<dbReference type="GO" id="GO:0005737">
    <property type="term" value="C:cytoplasm"/>
    <property type="evidence" value="ECO:0007669"/>
    <property type="project" value="TreeGrafter"/>
</dbReference>
<evidence type="ECO:0000256" key="1">
    <source>
        <dbReference type="ARBA" id="ARBA00022553"/>
    </source>
</evidence>
<dbReference type="OrthoDB" id="515366at2759"/>
<dbReference type="PROSITE" id="PS51203">
    <property type="entry name" value="CS"/>
    <property type="match status" value="1"/>
</dbReference>
<dbReference type="GO" id="GO:0006457">
    <property type="term" value="P:protein folding"/>
    <property type="evidence" value="ECO:0007669"/>
    <property type="project" value="TreeGrafter"/>
</dbReference>
<dbReference type="InterPro" id="IPR008978">
    <property type="entry name" value="HSP20-like_chaperone"/>
</dbReference>
<feature type="non-terminal residue" evidence="4">
    <location>
        <position position="322"/>
    </location>
</feature>
<gene>
    <name evidence="4" type="ORF">X975_09254</name>
</gene>
<dbReference type="AlphaFoldDB" id="A0A087U1B1"/>
<reference evidence="4 5" key="1">
    <citation type="submission" date="2013-11" db="EMBL/GenBank/DDBJ databases">
        <title>Genome sequencing of Stegodyphus mimosarum.</title>
        <authorList>
            <person name="Bechsgaard J."/>
        </authorList>
    </citation>
    <scope>NUCLEOTIDE SEQUENCE [LARGE SCALE GENOMIC DNA]</scope>
</reference>
<dbReference type="SUPFAM" id="SSF49764">
    <property type="entry name" value="HSP20-like chaperones"/>
    <property type="match status" value="1"/>
</dbReference>
<keyword evidence="5" id="KW-1185">Reference proteome</keyword>
<evidence type="ECO:0000313" key="4">
    <source>
        <dbReference type="EMBL" id="KFM71150.1"/>
    </source>
</evidence>
<dbReference type="STRING" id="407821.A0A087U1B1"/>
<feature type="domain" description="CS" evidence="3">
    <location>
        <begin position="146"/>
        <end position="238"/>
    </location>
</feature>
<sequence>MSSEKNYDDLLYPILSNEGNIVGFFDRVFDFLYRRTDFFRLKSSESSDLGLPEGEAEKIVRCVFCKYMEQAVLQQKSESQYLDDPLPLDYVAEETVVTTSENEDQNSAATEPVSSNMKEEKNEDKRLDDQSDPKIPLMDPDCYNGARYEGYSWAQTLRDIDVRVKVPANVTSAKQVHVNIRQTSLSTEALSNNEWNQLKGGDLTWKVNVEESTWTLVPREHIHICLEKMQERWWDSLFVGEPKIDLKTIDPSIAYEDLDQDSQTKIEQLMYNEHLKRLGKPTIQQNKFQTILKEAWNQDGSPFKGQPYDPALVSIQNADTMM</sequence>
<dbReference type="CDD" id="cd06467">
    <property type="entry name" value="p23_NUDC_like"/>
    <property type="match status" value="1"/>
</dbReference>
<organism evidence="4 5">
    <name type="scientific">Stegodyphus mimosarum</name>
    <name type="common">African social velvet spider</name>
    <dbReference type="NCBI Taxonomy" id="407821"/>
    <lineage>
        <taxon>Eukaryota</taxon>
        <taxon>Metazoa</taxon>
        <taxon>Ecdysozoa</taxon>
        <taxon>Arthropoda</taxon>
        <taxon>Chelicerata</taxon>
        <taxon>Arachnida</taxon>
        <taxon>Araneae</taxon>
        <taxon>Araneomorphae</taxon>
        <taxon>Entelegynae</taxon>
        <taxon>Eresoidea</taxon>
        <taxon>Eresidae</taxon>
        <taxon>Stegodyphus</taxon>
    </lineage>
</organism>
<dbReference type="InterPro" id="IPR037898">
    <property type="entry name" value="NudC_fam"/>
</dbReference>
<keyword evidence="1" id="KW-0597">Phosphoprotein</keyword>
<dbReference type="InterPro" id="IPR007052">
    <property type="entry name" value="CS_dom"/>
</dbReference>
<name>A0A087U1B1_STEMI</name>
<dbReference type="PANTHER" id="PTHR12356">
    <property type="entry name" value="NUCLEAR MOVEMENT PROTEIN NUDC"/>
    <property type="match status" value="1"/>
</dbReference>
<dbReference type="InterPro" id="IPR025934">
    <property type="entry name" value="NudC_N_dom"/>
</dbReference>
<dbReference type="Pfam" id="PF14050">
    <property type="entry name" value="Nudc_N"/>
    <property type="match status" value="1"/>
</dbReference>
<evidence type="ECO:0000313" key="5">
    <source>
        <dbReference type="Proteomes" id="UP000054359"/>
    </source>
</evidence>
<evidence type="ECO:0000256" key="2">
    <source>
        <dbReference type="SAM" id="MobiDB-lite"/>
    </source>
</evidence>
<dbReference type="Gene3D" id="2.60.40.790">
    <property type="match status" value="1"/>
</dbReference>
<dbReference type="PANTHER" id="PTHR12356:SF19">
    <property type="entry name" value="NUDC DOMAIN-CONTAINING PROTEIN 3"/>
    <property type="match status" value="1"/>
</dbReference>
<feature type="region of interest" description="Disordered" evidence="2">
    <location>
        <begin position="96"/>
        <end position="138"/>
    </location>
</feature>
<protein>
    <submittedName>
        <fullName evidence="4">NudC domain-containing protein 3</fullName>
    </submittedName>
</protein>
<dbReference type="OMA" id="EINIEMP"/>
<evidence type="ECO:0000259" key="3">
    <source>
        <dbReference type="PROSITE" id="PS51203"/>
    </source>
</evidence>
<feature type="compositionally biased region" description="Polar residues" evidence="2">
    <location>
        <begin position="96"/>
        <end position="116"/>
    </location>
</feature>
<feature type="compositionally biased region" description="Basic and acidic residues" evidence="2">
    <location>
        <begin position="117"/>
        <end position="132"/>
    </location>
</feature>
<dbReference type="Proteomes" id="UP000054359">
    <property type="component" value="Unassembled WGS sequence"/>
</dbReference>
<proteinExistence type="predicted"/>
<dbReference type="GO" id="GO:0051082">
    <property type="term" value="F:unfolded protein binding"/>
    <property type="evidence" value="ECO:0007669"/>
    <property type="project" value="TreeGrafter"/>
</dbReference>
<accession>A0A087U1B1</accession>